<organism evidence="2 3">
    <name type="scientific">Chaetoceros tenuissimus</name>
    <dbReference type="NCBI Taxonomy" id="426638"/>
    <lineage>
        <taxon>Eukaryota</taxon>
        <taxon>Sar</taxon>
        <taxon>Stramenopiles</taxon>
        <taxon>Ochrophyta</taxon>
        <taxon>Bacillariophyta</taxon>
        <taxon>Coscinodiscophyceae</taxon>
        <taxon>Chaetocerotophycidae</taxon>
        <taxon>Chaetocerotales</taxon>
        <taxon>Chaetocerotaceae</taxon>
        <taxon>Chaetoceros</taxon>
    </lineage>
</organism>
<feature type="compositionally biased region" description="Polar residues" evidence="1">
    <location>
        <begin position="116"/>
        <end position="127"/>
    </location>
</feature>
<dbReference type="Proteomes" id="UP001054902">
    <property type="component" value="Unassembled WGS sequence"/>
</dbReference>
<dbReference type="GO" id="GO:0003725">
    <property type="term" value="F:double-stranded RNA binding"/>
    <property type="evidence" value="ECO:0007669"/>
    <property type="project" value="InterPro"/>
</dbReference>
<name>A0AAD3H364_9STRA</name>
<proteinExistence type="predicted"/>
<reference evidence="2 3" key="1">
    <citation type="journal article" date="2021" name="Sci. Rep.">
        <title>The genome of the diatom Chaetoceros tenuissimus carries an ancient integrated fragment of an extant virus.</title>
        <authorList>
            <person name="Hongo Y."/>
            <person name="Kimura K."/>
            <person name="Takaki Y."/>
            <person name="Yoshida Y."/>
            <person name="Baba S."/>
            <person name="Kobayashi G."/>
            <person name="Nagasaki K."/>
            <person name="Hano T."/>
            <person name="Tomaru Y."/>
        </authorList>
    </citation>
    <scope>NUCLEOTIDE SEQUENCE [LARGE SCALE GENOMIC DNA]</scope>
    <source>
        <strain evidence="2 3">NIES-3715</strain>
    </source>
</reference>
<evidence type="ECO:0000313" key="3">
    <source>
        <dbReference type="Proteomes" id="UP001054902"/>
    </source>
</evidence>
<feature type="region of interest" description="Disordered" evidence="1">
    <location>
        <begin position="88"/>
        <end position="199"/>
    </location>
</feature>
<sequence>MGRYSSVQAVSDQQNTRTTTYEQEKASSSTVVTEKVHNPYGSTAGAGSGEFHIYRHARAREIERLKTLDETEQEKIEDEKFQNKIEEWKSEEEKRLSKKRKKRQREKAAKMRKKNLSLSGVNLGNGNQEEDKIDDDEFEYTPLYQKDDKEGTSKCAKGSDVEEVGDAAGGKVTADENINKEDGTKQKEDGAEPPLPFTNDGSFMEMMMKKMQEENQASSK</sequence>
<feature type="compositionally biased region" description="Basic and acidic residues" evidence="1">
    <location>
        <begin position="173"/>
        <end position="190"/>
    </location>
</feature>
<protein>
    <submittedName>
        <fullName evidence="2">Uncharacterized protein</fullName>
    </submittedName>
</protein>
<dbReference type="PANTHER" id="PTHR13507:SF0">
    <property type="entry name" value="PRKR-INTERACTING PROTEIN 1"/>
    <property type="match status" value="1"/>
</dbReference>
<comment type="caution">
    <text evidence="2">The sequence shown here is derived from an EMBL/GenBank/DDBJ whole genome shotgun (WGS) entry which is preliminary data.</text>
</comment>
<feature type="compositionally biased region" description="Basic and acidic residues" evidence="1">
    <location>
        <begin position="145"/>
        <end position="160"/>
    </location>
</feature>
<feature type="compositionally biased region" description="Basic residues" evidence="1">
    <location>
        <begin position="96"/>
        <end position="115"/>
    </location>
</feature>
<gene>
    <name evidence="2" type="ORF">CTEN210_05363</name>
</gene>
<accession>A0AAD3H364</accession>
<dbReference type="GO" id="GO:0005730">
    <property type="term" value="C:nucleolus"/>
    <property type="evidence" value="ECO:0007669"/>
    <property type="project" value="TreeGrafter"/>
</dbReference>
<dbReference type="InterPro" id="IPR009548">
    <property type="entry name" value="Prkrip1"/>
</dbReference>
<dbReference type="AlphaFoldDB" id="A0AAD3H364"/>
<dbReference type="GO" id="GO:0004860">
    <property type="term" value="F:protein kinase inhibitor activity"/>
    <property type="evidence" value="ECO:0007669"/>
    <property type="project" value="TreeGrafter"/>
</dbReference>
<feature type="compositionally biased region" description="Polar residues" evidence="1">
    <location>
        <begin position="1"/>
        <end position="32"/>
    </location>
</feature>
<dbReference type="Pfam" id="PF06658">
    <property type="entry name" value="DUF1168"/>
    <property type="match status" value="1"/>
</dbReference>
<dbReference type="EMBL" id="BLLK01000029">
    <property type="protein sequence ID" value="GFH48887.1"/>
    <property type="molecule type" value="Genomic_DNA"/>
</dbReference>
<feature type="region of interest" description="Disordered" evidence="1">
    <location>
        <begin position="1"/>
        <end position="48"/>
    </location>
</feature>
<evidence type="ECO:0000256" key="1">
    <source>
        <dbReference type="SAM" id="MobiDB-lite"/>
    </source>
</evidence>
<keyword evidence="3" id="KW-1185">Reference proteome</keyword>
<evidence type="ECO:0000313" key="2">
    <source>
        <dbReference type="EMBL" id="GFH48887.1"/>
    </source>
</evidence>
<dbReference type="PANTHER" id="PTHR13507">
    <property type="entry name" value="PRKR-INTERACTING PROTEIN 1"/>
    <property type="match status" value="1"/>
</dbReference>
<dbReference type="GO" id="GO:0019901">
    <property type="term" value="F:protein kinase binding"/>
    <property type="evidence" value="ECO:0007669"/>
    <property type="project" value="TreeGrafter"/>
</dbReference>